<feature type="region of interest" description="Disordered" evidence="1">
    <location>
        <begin position="1"/>
        <end position="34"/>
    </location>
</feature>
<dbReference type="SMR" id="A0A855UBQ9"/>
<dbReference type="EMBL" id="UGIX01000001">
    <property type="protein sequence ID" value="STP65674.1"/>
    <property type="molecule type" value="Genomic_DNA"/>
</dbReference>
<feature type="compositionally biased region" description="Basic and acidic residues" evidence="1">
    <location>
        <begin position="11"/>
        <end position="24"/>
    </location>
</feature>
<evidence type="ECO:0000256" key="1">
    <source>
        <dbReference type="SAM" id="MobiDB-lite"/>
    </source>
</evidence>
<dbReference type="Proteomes" id="UP000254396">
    <property type="component" value="Unassembled WGS sequence"/>
</dbReference>
<gene>
    <name evidence="2" type="ORF">DAI13_10630</name>
    <name evidence="3" type="ORF">EU507_03740</name>
    <name evidence="4" type="ORF">NCTC13379_01732</name>
</gene>
<evidence type="ECO:0000313" key="6">
    <source>
        <dbReference type="Proteomes" id="UP000254396"/>
    </source>
</evidence>
<accession>A0A855UBQ9</accession>
<evidence type="ECO:0000313" key="5">
    <source>
        <dbReference type="Proteomes" id="UP000244140"/>
    </source>
</evidence>
<organism evidence="2 5">
    <name type="scientific">Enterococcus faecalis</name>
    <name type="common">Streptococcus faecalis</name>
    <dbReference type="NCBI Taxonomy" id="1351"/>
    <lineage>
        <taxon>Bacteria</taxon>
        <taxon>Bacillati</taxon>
        <taxon>Bacillota</taxon>
        <taxon>Bacilli</taxon>
        <taxon>Lactobacillales</taxon>
        <taxon>Enterococcaceae</taxon>
        <taxon>Enterococcus</taxon>
    </lineage>
</organism>
<sequence>MVARNDNLKPFSERSVDEARELGRKGGKASGEVRRKKADLKRAISIVLSSEVPSSKMAKTLKEMGYENTNEMAMVLSMTQKAIKGDVKAASWISNIIQPAKVEHEVEMSVGVDEKRKVAEEYIRGLFNNDTGNSTEENN</sequence>
<reference evidence="4 6" key="2">
    <citation type="submission" date="2018-06" db="EMBL/GenBank/DDBJ databases">
        <authorList>
            <consortium name="Pathogen Informatics"/>
            <person name="Doyle S."/>
        </authorList>
    </citation>
    <scope>NUCLEOTIDE SEQUENCE [LARGE SCALE GENOMIC DNA]</scope>
    <source>
        <strain evidence="4 6">NCTC13379</strain>
    </source>
</reference>
<name>A0A855UBQ9_ENTFL</name>
<evidence type="ECO:0000313" key="7">
    <source>
        <dbReference type="Proteomes" id="UP000292223"/>
    </source>
</evidence>
<dbReference type="EMBL" id="PZZH01000001">
    <property type="protein sequence ID" value="PTN78180.1"/>
    <property type="molecule type" value="Genomic_DNA"/>
</dbReference>
<dbReference type="Pfam" id="PF10685">
    <property type="entry name" value="KGG"/>
    <property type="match status" value="1"/>
</dbReference>
<dbReference type="EMBL" id="SEWT01000002">
    <property type="protein sequence ID" value="RYU34589.1"/>
    <property type="molecule type" value="Genomic_DNA"/>
</dbReference>
<evidence type="ECO:0000313" key="3">
    <source>
        <dbReference type="EMBL" id="RYU34589.1"/>
    </source>
</evidence>
<dbReference type="InterPro" id="IPR019626">
    <property type="entry name" value="Stress-induced_KGG_rpt"/>
</dbReference>
<reference evidence="3 7" key="3">
    <citation type="submission" date="2019-02" db="EMBL/GenBank/DDBJ databases">
        <title>From farm to fork: dissemination of Tn554::fexA-optrA in linezolid-resistant Enterococcus faecalis clones from chicken feces and meat in Tunisia.</title>
        <authorList>
            <person name="Tedim A.P."/>
            <person name="Elghaieb H."/>
            <person name="Abbassi M.S."/>
            <person name="Novais C."/>
            <person name="Hassen A."/>
            <person name="Peixe L."/>
            <person name="Freitas A.R."/>
        </authorList>
    </citation>
    <scope>NUCLEOTIDE SEQUENCE [LARGE SCALE GENOMIC DNA]</scope>
    <source>
        <strain evidence="3 7">728T</strain>
    </source>
</reference>
<dbReference type="Proteomes" id="UP000244140">
    <property type="component" value="Unassembled WGS sequence"/>
</dbReference>
<dbReference type="RefSeq" id="WP_002393641.1">
    <property type="nucleotide sequence ID" value="NZ_AP026714.1"/>
</dbReference>
<comment type="caution">
    <text evidence="2">The sequence shown here is derived from an EMBL/GenBank/DDBJ whole genome shotgun (WGS) entry which is preliminary data.</text>
</comment>
<protein>
    <submittedName>
        <fullName evidence="4">Stress-induced bacterial acidophilic repeat motif</fullName>
    </submittedName>
</protein>
<reference evidence="2 5" key="1">
    <citation type="submission" date="2018-04" db="EMBL/GenBank/DDBJ databases">
        <authorList>
            <person name="Van Tyne D."/>
        </authorList>
    </citation>
    <scope>NUCLEOTIDE SEQUENCE [LARGE SCALE GENOMIC DNA]</scope>
    <source>
        <strain evidence="2 5">B2535</strain>
    </source>
</reference>
<dbReference type="Proteomes" id="UP000292223">
    <property type="component" value="Unassembled WGS sequence"/>
</dbReference>
<evidence type="ECO:0000313" key="4">
    <source>
        <dbReference type="EMBL" id="STP65674.1"/>
    </source>
</evidence>
<evidence type="ECO:0000313" key="2">
    <source>
        <dbReference type="EMBL" id="PTN78180.1"/>
    </source>
</evidence>
<dbReference type="AlphaFoldDB" id="A0A855UBQ9"/>
<proteinExistence type="predicted"/>